<dbReference type="EMBL" id="LN515532">
    <property type="protein sequence ID" value="CEA14732.1"/>
    <property type="molecule type" value="Genomic_DNA"/>
</dbReference>
<keyword evidence="5" id="KW-0269">Exonuclease</keyword>
<dbReference type="GO" id="GO:0008855">
    <property type="term" value="F:exodeoxyribonuclease VII activity"/>
    <property type="evidence" value="ECO:0007669"/>
    <property type="project" value="UniProtKB-UniRule"/>
</dbReference>
<reference evidence="7 8" key="1">
    <citation type="submission" date="2014-08" db="EMBL/GenBank/DDBJ databases">
        <authorList>
            <person name="Wibberg D."/>
        </authorList>
    </citation>
    <scope>NUCLEOTIDE SEQUENCE [LARGE SCALE GENOMIC DNA]</scope>
    <source>
        <strain evidence="8">ING2-E5B</strain>
    </source>
</reference>
<dbReference type="PATRIC" id="fig|1562970.3.peg.72"/>
<keyword evidence="4" id="KW-0378">Hydrolase</keyword>
<dbReference type="AlphaFoldDB" id="A0A098BYZ1"/>
<dbReference type="GO" id="GO:0006308">
    <property type="term" value="P:DNA catabolic process"/>
    <property type="evidence" value="ECO:0007669"/>
    <property type="project" value="UniProtKB-UniRule"/>
</dbReference>
<dbReference type="STRING" id="1562970.ING2E5B_0074"/>
<dbReference type="SUPFAM" id="SSF116842">
    <property type="entry name" value="XseB-like"/>
    <property type="match status" value="1"/>
</dbReference>
<gene>
    <name evidence="7" type="ORF">ING2E5B_0074</name>
</gene>
<dbReference type="GO" id="GO:0009318">
    <property type="term" value="C:exodeoxyribonuclease VII complex"/>
    <property type="evidence" value="ECO:0007669"/>
    <property type="project" value="UniProtKB-UniRule"/>
</dbReference>
<dbReference type="InterPro" id="IPR003761">
    <property type="entry name" value="Exonuc_VII_S"/>
</dbReference>
<sequence length="63" mass="7117">MEKLTYTSAKKELEAIVASIESGELDVDALTDKVKRASELITFCKDKLTKTDKELQKLLEELD</sequence>
<accession>A0A098BYZ1</accession>
<keyword evidence="3" id="KW-0540">Nuclease</keyword>
<dbReference type="InterPro" id="IPR037004">
    <property type="entry name" value="Exonuc_VII_ssu_sf"/>
</dbReference>
<organism evidence="7 8">
    <name type="scientific">Fermentimonas caenicola</name>
    <dbReference type="NCBI Taxonomy" id="1562970"/>
    <lineage>
        <taxon>Bacteria</taxon>
        <taxon>Pseudomonadati</taxon>
        <taxon>Bacteroidota</taxon>
        <taxon>Bacteroidia</taxon>
        <taxon>Bacteroidales</taxon>
        <taxon>Dysgonomonadaceae</taxon>
        <taxon>Fermentimonas</taxon>
    </lineage>
</organism>
<evidence type="ECO:0000256" key="1">
    <source>
        <dbReference type="ARBA" id="ARBA00009998"/>
    </source>
</evidence>
<dbReference type="Gene3D" id="1.10.287.1040">
    <property type="entry name" value="Exonuclease VII, small subunit"/>
    <property type="match status" value="1"/>
</dbReference>
<evidence type="ECO:0000256" key="4">
    <source>
        <dbReference type="ARBA" id="ARBA00022801"/>
    </source>
</evidence>
<comment type="similarity">
    <text evidence="1">Belongs to the XseB family.</text>
</comment>
<dbReference type="KEGG" id="pbt:ING2E5B_0074"/>
<evidence type="ECO:0000313" key="7">
    <source>
        <dbReference type="EMBL" id="CEA14732.1"/>
    </source>
</evidence>
<keyword evidence="2" id="KW-0963">Cytoplasm</keyword>
<dbReference type="NCBIfam" id="TIGR01280">
    <property type="entry name" value="xseB"/>
    <property type="match status" value="1"/>
</dbReference>
<name>A0A098BYZ1_9BACT</name>
<dbReference type="HOGENOM" id="CLU_145918_4_3_10"/>
<evidence type="ECO:0000256" key="6">
    <source>
        <dbReference type="NCBIfam" id="TIGR01280"/>
    </source>
</evidence>
<dbReference type="EC" id="3.1.11.6" evidence="6"/>
<evidence type="ECO:0000256" key="3">
    <source>
        <dbReference type="ARBA" id="ARBA00022722"/>
    </source>
</evidence>
<evidence type="ECO:0000256" key="2">
    <source>
        <dbReference type="ARBA" id="ARBA00022490"/>
    </source>
</evidence>
<protein>
    <recommendedName>
        <fullName evidence="6">Exodeoxyribonuclease VII small subunit</fullName>
        <ecNumber evidence="6">3.1.11.6</ecNumber>
    </recommendedName>
</protein>
<dbReference type="Pfam" id="PF02609">
    <property type="entry name" value="Exonuc_VII_S"/>
    <property type="match status" value="1"/>
</dbReference>
<dbReference type="Proteomes" id="UP000032417">
    <property type="component" value="Chromosome 1"/>
</dbReference>
<keyword evidence="8" id="KW-1185">Reference proteome</keyword>
<evidence type="ECO:0000256" key="5">
    <source>
        <dbReference type="ARBA" id="ARBA00022839"/>
    </source>
</evidence>
<proteinExistence type="inferred from homology"/>
<evidence type="ECO:0000313" key="8">
    <source>
        <dbReference type="Proteomes" id="UP000032417"/>
    </source>
</evidence>